<dbReference type="PANTHER" id="PTHR32182:SF0">
    <property type="entry name" value="DNA REPLICATION AND REPAIR PROTEIN RECF"/>
    <property type="match status" value="1"/>
</dbReference>
<evidence type="ECO:0000256" key="10">
    <source>
        <dbReference type="ARBA" id="ARBA00023204"/>
    </source>
</evidence>
<evidence type="ECO:0000256" key="13">
    <source>
        <dbReference type="RuleBase" id="RU000578"/>
    </source>
</evidence>
<comment type="function">
    <text evidence="11 12 13">The RecF protein is involved in DNA metabolism; it is required for DNA replication and normal SOS inducibility. RecF binds preferentially to single-stranded, linear DNA. It also seems to bind ATP.</text>
</comment>
<dbReference type="GO" id="GO:0000731">
    <property type="term" value="P:DNA synthesis involved in DNA repair"/>
    <property type="evidence" value="ECO:0007669"/>
    <property type="project" value="TreeGrafter"/>
</dbReference>
<name>A0A0R2QBS5_9ACTN</name>
<keyword evidence="8 12" id="KW-0067">ATP-binding</keyword>
<dbReference type="InterPro" id="IPR042174">
    <property type="entry name" value="RecF_2"/>
</dbReference>
<keyword evidence="6 12" id="KW-0547">Nucleotide-binding</keyword>
<keyword evidence="7 12" id="KW-0227">DNA damage</keyword>
<keyword evidence="10 12" id="KW-0234">DNA repair</keyword>
<dbReference type="GO" id="GO:0005524">
    <property type="term" value="F:ATP binding"/>
    <property type="evidence" value="ECO:0007669"/>
    <property type="project" value="UniProtKB-UniRule"/>
</dbReference>
<dbReference type="InterPro" id="IPR027417">
    <property type="entry name" value="P-loop_NTPase"/>
</dbReference>
<evidence type="ECO:0000256" key="7">
    <source>
        <dbReference type="ARBA" id="ARBA00022763"/>
    </source>
</evidence>
<evidence type="ECO:0000256" key="12">
    <source>
        <dbReference type="HAMAP-Rule" id="MF_00365"/>
    </source>
</evidence>
<evidence type="ECO:0000256" key="3">
    <source>
        <dbReference type="ARBA" id="ARBA00020170"/>
    </source>
</evidence>
<protein>
    <recommendedName>
        <fullName evidence="3 12">DNA replication and repair protein RecF</fullName>
    </recommendedName>
</protein>
<dbReference type="GO" id="GO:0005737">
    <property type="term" value="C:cytoplasm"/>
    <property type="evidence" value="ECO:0007669"/>
    <property type="project" value="UniProtKB-SubCell"/>
</dbReference>
<dbReference type="EMBL" id="LIBJ01000129">
    <property type="protein sequence ID" value="KRO47817.1"/>
    <property type="molecule type" value="Genomic_DNA"/>
</dbReference>
<evidence type="ECO:0000256" key="2">
    <source>
        <dbReference type="ARBA" id="ARBA00008016"/>
    </source>
</evidence>
<keyword evidence="4 12" id="KW-0963">Cytoplasm</keyword>
<dbReference type="GO" id="GO:0003697">
    <property type="term" value="F:single-stranded DNA binding"/>
    <property type="evidence" value="ECO:0007669"/>
    <property type="project" value="UniProtKB-UniRule"/>
</dbReference>
<evidence type="ECO:0000259" key="14">
    <source>
        <dbReference type="Pfam" id="PF02463"/>
    </source>
</evidence>
<dbReference type="Gene3D" id="1.20.1050.90">
    <property type="entry name" value="RecF/RecN/SMC, N-terminal domain"/>
    <property type="match status" value="1"/>
</dbReference>
<evidence type="ECO:0000256" key="8">
    <source>
        <dbReference type="ARBA" id="ARBA00022840"/>
    </source>
</evidence>
<evidence type="ECO:0000313" key="16">
    <source>
        <dbReference type="Proteomes" id="UP000051017"/>
    </source>
</evidence>
<comment type="similarity">
    <text evidence="2 12 13">Belongs to the RecF family.</text>
</comment>
<dbReference type="PROSITE" id="PS00617">
    <property type="entry name" value="RECF_1"/>
    <property type="match status" value="1"/>
</dbReference>
<dbReference type="PANTHER" id="PTHR32182">
    <property type="entry name" value="DNA REPLICATION AND REPAIR PROTEIN RECF"/>
    <property type="match status" value="1"/>
</dbReference>
<dbReference type="NCBIfam" id="TIGR00611">
    <property type="entry name" value="recf"/>
    <property type="match status" value="1"/>
</dbReference>
<dbReference type="SUPFAM" id="SSF52540">
    <property type="entry name" value="P-loop containing nucleoside triphosphate hydrolases"/>
    <property type="match status" value="1"/>
</dbReference>
<evidence type="ECO:0000256" key="5">
    <source>
        <dbReference type="ARBA" id="ARBA00022705"/>
    </source>
</evidence>
<comment type="caution">
    <text evidence="15">The sequence shown here is derived from an EMBL/GenBank/DDBJ whole genome shotgun (WGS) entry which is preliminary data.</text>
</comment>
<gene>
    <name evidence="12" type="primary">recF</name>
    <name evidence="15" type="ORF">ABR75_05520</name>
</gene>
<dbReference type="InterPro" id="IPR003395">
    <property type="entry name" value="RecF/RecN/SMC_N"/>
</dbReference>
<comment type="subcellular location">
    <subcellularLocation>
        <location evidence="1 12 13">Cytoplasm</location>
    </subcellularLocation>
</comment>
<keyword evidence="12 13" id="KW-0742">SOS response</keyword>
<proteinExistence type="inferred from homology"/>
<dbReference type="GO" id="GO:0009432">
    <property type="term" value="P:SOS response"/>
    <property type="evidence" value="ECO:0007669"/>
    <property type="project" value="UniProtKB-UniRule"/>
</dbReference>
<dbReference type="PROSITE" id="PS00618">
    <property type="entry name" value="RECF_2"/>
    <property type="match status" value="1"/>
</dbReference>
<evidence type="ECO:0000256" key="9">
    <source>
        <dbReference type="ARBA" id="ARBA00023125"/>
    </source>
</evidence>
<evidence type="ECO:0000313" key="15">
    <source>
        <dbReference type="EMBL" id="KRO47817.1"/>
    </source>
</evidence>
<evidence type="ECO:0000256" key="11">
    <source>
        <dbReference type="ARBA" id="ARBA00025401"/>
    </source>
</evidence>
<evidence type="ECO:0000256" key="6">
    <source>
        <dbReference type="ARBA" id="ARBA00022741"/>
    </source>
</evidence>
<accession>A0A0R2QBS5</accession>
<dbReference type="Gene3D" id="3.40.50.300">
    <property type="entry name" value="P-loop containing nucleotide triphosphate hydrolases"/>
    <property type="match status" value="1"/>
</dbReference>
<keyword evidence="5 12" id="KW-0235">DNA replication</keyword>
<dbReference type="Pfam" id="PF02463">
    <property type="entry name" value="SMC_N"/>
    <property type="match status" value="1"/>
</dbReference>
<feature type="domain" description="RecF/RecN/SMC N-terminal" evidence="14">
    <location>
        <begin position="3"/>
        <end position="327"/>
    </location>
</feature>
<dbReference type="AlphaFoldDB" id="A0A0R2QBS5"/>
<sequence>MIIQHLELTDFRNYASAQITLTDGVTAVIGNNGQGKTNLVEALSYLATLKSFRGVPTEAMIRTGANTAVIRATITHTDGREVLIEAELSRTGRNKVLVNKQKLAKTRDLLGVMRTTVFSPQDLNLVQDAPSVRRDFLDDALVALWPKQDALCSEVERVLKQRNALLKQSGGRLSPDIATTLDVWDEKLSTHGTQLGDVRTHMLEMLLPQVQSAYVELAELDEGQTPVGMSYAPEWRTKGLARCLSESRNDDVRRGSSTVGPHRDDIELSINGLPARTHSSQGEQRTLALALRLAVHRLITTEIGSPPVLILDDVLSELDPHRSAALLRHFPLGQVLITSAGVLPQTAHPDTLVHIEGGTIRAD</sequence>
<feature type="binding site" evidence="12">
    <location>
        <begin position="30"/>
        <end position="37"/>
    </location>
    <ligand>
        <name>ATP</name>
        <dbReference type="ChEBI" id="CHEBI:30616"/>
    </ligand>
</feature>
<dbReference type="GO" id="GO:0006260">
    <property type="term" value="P:DNA replication"/>
    <property type="evidence" value="ECO:0007669"/>
    <property type="project" value="UniProtKB-UniRule"/>
</dbReference>
<evidence type="ECO:0000256" key="1">
    <source>
        <dbReference type="ARBA" id="ARBA00004496"/>
    </source>
</evidence>
<organism evidence="15 16">
    <name type="scientific">Acidimicrobiia bacterium BACL6 MAG-120924-bin43</name>
    <dbReference type="NCBI Taxonomy" id="1655583"/>
    <lineage>
        <taxon>Bacteria</taxon>
        <taxon>Bacillati</taxon>
        <taxon>Actinomycetota</taxon>
        <taxon>Acidimicrobiia</taxon>
        <taxon>acIV cluster</taxon>
    </lineage>
</organism>
<dbReference type="Proteomes" id="UP000051017">
    <property type="component" value="Unassembled WGS sequence"/>
</dbReference>
<dbReference type="InterPro" id="IPR001238">
    <property type="entry name" value="DNA-binding_RecF"/>
</dbReference>
<dbReference type="InterPro" id="IPR018078">
    <property type="entry name" value="DNA-binding_RecF_CS"/>
</dbReference>
<dbReference type="HAMAP" id="MF_00365">
    <property type="entry name" value="RecF"/>
    <property type="match status" value="1"/>
</dbReference>
<dbReference type="GO" id="GO:0006302">
    <property type="term" value="P:double-strand break repair"/>
    <property type="evidence" value="ECO:0007669"/>
    <property type="project" value="TreeGrafter"/>
</dbReference>
<evidence type="ECO:0000256" key="4">
    <source>
        <dbReference type="ARBA" id="ARBA00022490"/>
    </source>
</evidence>
<reference evidence="15 16" key="1">
    <citation type="submission" date="2015-10" db="EMBL/GenBank/DDBJ databases">
        <title>Metagenome-Assembled Genomes uncover a global brackish microbiome.</title>
        <authorList>
            <person name="Hugerth L.W."/>
            <person name="Larsson J."/>
            <person name="Alneberg J."/>
            <person name="Lindh M.V."/>
            <person name="Legrand C."/>
            <person name="Pinhassi J."/>
            <person name="Andersson A.F."/>
        </authorList>
    </citation>
    <scope>NUCLEOTIDE SEQUENCE [LARGE SCALE GENOMIC DNA]</scope>
    <source>
        <strain evidence="15">BACL6 MAG-120924-bin43</strain>
    </source>
</reference>
<keyword evidence="9 12" id="KW-0238">DNA-binding</keyword>